<evidence type="ECO:0000313" key="9">
    <source>
        <dbReference type="Proteomes" id="UP000006787"/>
    </source>
</evidence>
<keyword evidence="1" id="KW-0813">Transport</keyword>
<dbReference type="EMBL" id="AMQS01000017">
    <property type="protein sequence ID" value="EKF51281.1"/>
    <property type="molecule type" value="Genomic_DNA"/>
</dbReference>
<dbReference type="PIRSF" id="PIRSF000699">
    <property type="entry name" value="PTS_IILac_III"/>
    <property type="match status" value="1"/>
</dbReference>
<feature type="active site" description="Tele-phosphohistidine intermediate" evidence="5">
    <location>
        <position position="84"/>
    </location>
</feature>
<dbReference type="PROSITE" id="PS51095">
    <property type="entry name" value="PTS_EIIA_TYPE_3"/>
    <property type="match status" value="1"/>
</dbReference>
<evidence type="ECO:0000256" key="3">
    <source>
        <dbReference type="ARBA" id="ARBA00022679"/>
    </source>
</evidence>
<comment type="caution">
    <text evidence="8">The sequence shown here is derived from an EMBL/GenBank/DDBJ whole genome shotgun (WGS) entry which is preliminary data.</text>
</comment>
<accession>K2PV10</accession>
<dbReference type="Proteomes" id="UP000006787">
    <property type="component" value="Unassembled WGS sequence"/>
</dbReference>
<keyword evidence="3" id="KW-0808">Transferase</keyword>
<keyword evidence="4" id="KW-0598">Phosphotransferase system</keyword>
<gene>
    <name evidence="8" type="ORF">C426_1355</name>
</gene>
<proteinExistence type="predicted"/>
<dbReference type="Gene3D" id="1.20.58.80">
    <property type="entry name" value="Phosphotransferase system, lactose/cellobiose-type IIA subunit"/>
    <property type="match status" value="1"/>
</dbReference>
<dbReference type="InterPro" id="IPR003188">
    <property type="entry name" value="PTS_IIA_lac/cel"/>
</dbReference>
<evidence type="ECO:0000256" key="7">
    <source>
        <dbReference type="PROSITE-ProRule" id="PRU00418"/>
    </source>
</evidence>
<dbReference type="InterPro" id="IPR036542">
    <property type="entry name" value="PTS_IIA_lac/cel_sf"/>
</dbReference>
<organism evidence="8 9">
    <name type="scientific">Lactococcus garvieae DCC43</name>
    <dbReference type="NCBI Taxonomy" id="1231377"/>
    <lineage>
        <taxon>Bacteria</taxon>
        <taxon>Bacillati</taxon>
        <taxon>Bacillota</taxon>
        <taxon>Bacilli</taxon>
        <taxon>Lactobacillales</taxon>
        <taxon>Streptococcaceae</taxon>
        <taxon>Lactococcus</taxon>
    </lineage>
</organism>
<keyword evidence="2" id="KW-0762">Sugar transport</keyword>
<sequence length="115" mass="12775">MENTEAVERDDLAIVSMGAILHAGNAREAIFKAADKAAQGEFIQADELMKKANAELVEAHRAQTSTLQKEAEGIEIPYSSLFGHAQDHVMTVKTEHNLVKEIIKLYKRLEEKENG</sequence>
<feature type="binding site" evidence="6">
    <location>
        <position position="87"/>
    </location>
    <ligand>
        <name>Mg(2+)</name>
        <dbReference type="ChEBI" id="CHEBI:18420"/>
        <note>ligand shared between all trimeric partners</note>
    </ligand>
</feature>
<dbReference type="PATRIC" id="fig|1231377.3.peg.1351"/>
<keyword evidence="6" id="KW-0460">Magnesium</keyword>
<keyword evidence="6" id="KW-0479">Metal-binding</keyword>
<dbReference type="PANTHER" id="PTHR34382">
    <property type="entry name" value="PTS SYSTEM N,N'-DIACETYLCHITOBIOSE-SPECIFIC EIIA COMPONENT"/>
    <property type="match status" value="1"/>
</dbReference>
<evidence type="ECO:0000256" key="5">
    <source>
        <dbReference type="PIRSR" id="PIRSR000699-1"/>
    </source>
</evidence>
<dbReference type="Pfam" id="PF02255">
    <property type="entry name" value="PTS_IIA"/>
    <property type="match status" value="1"/>
</dbReference>
<dbReference type="RefSeq" id="WP_003135859.1">
    <property type="nucleotide sequence ID" value="NZ_AMQS01000017.1"/>
</dbReference>
<feature type="modified residue" description="Phosphohistidine; by HPr" evidence="7">
    <location>
        <position position="84"/>
    </location>
</feature>
<dbReference type="PANTHER" id="PTHR34382:SF7">
    <property type="entry name" value="PTS SYSTEM N,N'-DIACETYLCHITOBIOSE-SPECIFIC EIIA COMPONENT"/>
    <property type="match status" value="1"/>
</dbReference>
<dbReference type="GO" id="GO:0009401">
    <property type="term" value="P:phosphoenolpyruvate-dependent sugar phosphotransferase system"/>
    <property type="evidence" value="ECO:0007669"/>
    <property type="project" value="UniProtKB-KW"/>
</dbReference>
<evidence type="ECO:0000256" key="4">
    <source>
        <dbReference type="ARBA" id="ARBA00022683"/>
    </source>
</evidence>
<dbReference type="AlphaFoldDB" id="K2PV10"/>
<dbReference type="SUPFAM" id="SSF46973">
    <property type="entry name" value="Enzyme IIa from lactose specific PTS, IIa-lac"/>
    <property type="match status" value="1"/>
</dbReference>
<comment type="cofactor">
    <cofactor evidence="6">
        <name>Mg(2+)</name>
        <dbReference type="ChEBI" id="CHEBI:18420"/>
    </cofactor>
    <text evidence="6">Binds 1 Mg(2+) ion per trimer.</text>
</comment>
<name>K2PV10_9LACT</name>
<dbReference type="eggNOG" id="COG1447">
    <property type="taxonomic scope" value="Bacteria"/>
</dbReference>
<dbReference type="CDD" id="cd00215">
    <property type="entry name" value="PTS_IIA_lac"/>
    <property type="match status" value="1"/>
</dbReference>
<protein>
    <submittedName>
        <fullName evidence="8">Cellobiose-specific PTS system IIA component</fullName>
    </submittedName>
</protein>
<reference evidence="8 9" key="1">
    <citation type="journal article" date="2012" name="J. Bacteriol.">
        <title>Genome Sequence of the Bacteriocin-Producing Strain Lactococcus garvieae DCC43.</title>
        <authorList>
            <person name="Gabrielsen C."/>
            <person name="Brede D.A."/>
            <person name="Hernandez P.E."/>
            <person name="Nes I.F."/>
            <person name="Diep D.B."/>
        </authorList>
    </citation>
    <scope>NUCLEOTIDE SEQUENCE [LARGE SCALE GENOMIC DNA]</scope>
    <source>
        <strain evidence="8 9">DCC43</strain>
    </source>
</reference>
<dbReference type="GO" id="GO:0016740">
    <property type="term" value="F:transferase activity"/>
    <property type="evidence" value="ECO:0007669"/>
    <property type="project" value="UniProtKB-KW"/>
</dbReference>
<evidence type="ECO:0000313" key="8">
    <source>
        <dbReference type="EMBL" id="EKF51281.1"/>
    </source>
</evidence>
<dbReference type="GO" id="GO:0046872">
    <property type="term" value="F:metal ion binding"/>
    <property type="evidence" value="ECO:0007669"/>
    <property type="project" value="UniProtKB-KW"/>
</dbReference>
<evidence type="ECO:0000256" key="2">
    <source>
        <dbReference type="ARBA" id="ARBA00022597"/>
    </source>
</evidence>
<evidence type="ECO:0000256" key="6">
    <source>
        <dbReference type="PIRSR" id="PIRSR000699-2"/>
    </source>
</evidence>
<evidence type="ECO:0000256" key="1">
    <source>
        <dbReference type="ARBA" id="ARBA00022448"/>
    </source>
</evidence>